<dbReference type="Proteomes" id="UP000268084">
    <property type="component" value="Chromosome"/>
</dbReference>
<dbReference type="KEGG" id="nak:EH165_14025"/>
<feature type="transmembrane region" description="Helical" evidence="6">
    <location>
        <begin position="64"/>
        <end position="82"/>
    </location>
</feature>
<dbReference type="SUPFAM" id="SSF103481">
    <property type="entry name" value="Multidrug resistance efflux transporter EmrE"/>
    <property type="match status" value="2"/>
</dbReference>
<dbReference type="InterPro" id="IPR050638">
    <property type="entry name" value="AA-Vitamin_Transporters"/>
</dbReference>
<keyword evidence="9" id="KW-1185">Reference proteome</keyword>
<name>A0A3G8ZP97_9ACTN</name>
<evidence type="ECO:0000256" key="1">
    <source>
        <dbReference type="ARBA" id="ARBA00004141"/>
    </source>
</evidence>
<dbReference type="EMBL" id="CP034170">
    <property type="protein sequence ID" value="AZI59090.1"/>
    <property type="molecule type" value="Genomic_DNA"/>
</dbReference>
<proteinExistence type="inferred from homology"/>
<dbReference type="InterPro" id="IPR037185">
    <property type="entry name" value="EmrE-like"/>
</dbReference>
<feature type="transmembrane region" description="Helical" evidence="6">
    <location>
        <begin position="33"/>
        <end position="52"/>
    </location>
</feature>
<feature type="transmembrane region" description="Helical" evidence="6">
    <location>
        <begin position="262"/>
        <end position="279"/>
    </location>
</feature>
<keyword evidence="3 6" id="KW-0812">Transmembrane</keyword>
<evidence type="ECO:0000313" key="9">
    <source>
        <dbReference type="Proteomes" id="UP000268084"/>
    </source>
</evidence>
<feature type="transmembrane region" description="Helical" evidence="6">
    <location>
        <begin position="7"/>
        <end position="27"/>
    </location>
</feature>
<evidence type="ECO:0000256" key="6">
    <source>
        <dbReference type="SAM" id="Phobius"/>
    </source>
</evidence>
<evidence type="ECO:0000256" key="4">
    <source>
        <dbReference type="ARBA" id="ARBA00022989"/>
    </source>
</evidence>
<evidence type="ECO:0000259" key="7">
    <source>
        <dbReference type="Pfam" id="PF00892"/>
    </source>
</evidence>
<feature type="transmembrane region" description="Helical" evidence="6">
    <location>
        <begin position="209"/>
        <end position="230"/>
    </location>
</feature>
<dbReference type="PANTHER" id="PTHR32322:SF2">
    <property type="entry name" value="EAMA DOMAIN-CONTAINING PROTEIN"/>
    <property type="match status" value="1"/>
</dbReference>
<evidence type="ECO:0000313" key="8">
    <source>
        <dbReference type="EMBL" id="AZI59090.1"/>
    </source>
</evidence>
<reference evidence="8 9" key="2">
    <citation type="submission" date="2018-12" db="EMBL/GenBank/DDBJ databases">
        <title>Nakamurella antarcticus sp. nov., isolated from Antarctica South Shetland Islands soil.</title>
        <authorList>
            <person name="Peng F."/>
        </authorList>
    </citation>
    <scope>NUCLEOTIDE SEQUENCE [LARGE SCALE GENOMIC DNA]</scope>
    <source>
        <strain evidence="8 9">S14-144</strain>
    </source>
</reference>
<evidence type="ECO:0000256" key="5">
    <source>
        <dbReference type="ARBA" id="ARBA00023136"/>
    </source>
</evidence>
<dbReference type="RefSeq" id="WP_124799994.1">
    <property type="nucleotide sequence ID" value="NZ_CP034170.1"/>
</dbReference>
<feature type="domain" description="EamA" evidence="7">
    <location>
        <begin position="148"/>
        <end position="278"/>
    </location>
</feature>
<feature type="transmembrane region" description="Helical" evidence="6">
    <location>
        <begin position="144"/>
        <end position="165"/>
    </location>
</feature>
<dbReference type="OrthoDB" id="4630069at2"/>
<keyword evidence="4 6" id="KW-1133">Transmembrane helix</keyword>
<dbReference type="Pfam" id="PF00892">
    <property type="entry name" value="EamA"/>
    <property type="match status" value="2"/>
</dbReference>
<protein>
    <submittedName>
        <fullName evidence="8">EamA family transporter</fullName>
    </submittedName>
</protein>
<accession>A0A3G8ZP97</accession>
<feature type="transmembrane region" description="Helical" evidence="6">
    <location>
        <begin position="237"/>
        <end position="256"/>
    </location>
</feature>
<feature type="transmembrane region" description="Helical" evidence="6">
    <location>
        <begin position="94"/>
        <end position="113"/>
    </location>
</feature>
<feature type="domain" description="EamA" evidence="7">
    <location>
        <begin position="5"/>
        <end position="135"/>
    </location>
</feature>
<dbReference type="PANTHER" id="PTHR32322">
    <property type="entry name" value="INNER MEMBRANE TRANSPORTER"/>
    <property type="match status" value="1"/>
</dbReference>
<dbReference type="AlphaFoldDB" id="A0A3G8ZP97"/>
<dbReference type="GO" id="GO:0016020">
    <property type="term" value="C:membrane"/>
    <property type="evidence" value="ECO:0007669"/>
    <property type="project" value="UniProtKB-SubCell"/>
</dbReference>
<keyword evidence="5 6" id="KW-0472">Membrane</keyword>
<organism evidence="8 9">
    <name type="scientific">Nakamurella antarctica</name>
    <dbReference type="NCBI Taxonomy" id="1902245"/>
    <lineage>
        <taxon>Bacteria</taxon>
        <taxon>Bacillati</taxon>
        <taxon>Actinomycetota</taxon>
        <taxon>Actinomycetes</taxon>
        <taxon>Nakamurellales</taxon>
        <taxon>Nakamurellaceae</taxon>
        <taxon>Nakamurella</taxon>
    </lineage>
</organism>
<feature type="transmembrane region" description="Helical" evidence="6">
    <location>
        <begin position="120"/>
        <end position="138"/>
    </location>
</feature>
<reference evidence="8 9" key="1">
    <citation type="submission" date="2018-11" db="EMBL/GenBank/DDBJ databases">
        <authorList>
            <person name="Da X."/>
        </authorList>
    </citation>
    <scope>NUCLEOTIDE SEQUENCE [LARGE SCALE GENOMIC DNA]</scope>
    <source>
        <strain evidence="8 9">S14-144</strain>
    </source>
</reference>
<dbReference type="InterPro" id="IPR000620">
    <property type="entry name" value="EamA_dom"/>
</dbReference>
<evidence type="ECO:0000256" key="2">
    <source>
        <dbReference type="ARBA" id="ARBA00007362"/>
    </source>
</evidence>
<feature type="transmembrane region" description="Helical" evidence="6">
    <location>
        <begin position="177"/>
        <end position="197"/>
    </location>
</feature>
<comment type="subcellular location">
    <subcellularLocation>
        <location evidence="1">Membrane</location>
        <topology evidence="1">Multi-pass membrane protein</topology>
    </subcellularLocation>
</comment>
<sequence length="309" mass="32529">MSRRGWMLFLALCVIWGIPYLLIKVAVADINPLLVAFCRVLIGGLILLPIALKQRALGPVLKRWPLLLLYTVIEICIPWFFLGLAETKLNSSTAGLLIAVVPLIASVILWATGQDKFSRIRVIGLILGFAGVAALVGLDIRLDNLLAVGAVAITAIGYAVGPIIISRKFTDLPASGVITASLLLAAVIYAPFVTFVWPTQAVSAQSLWAVIALGVLCTATAFTLFFALIGEAGPARASVITYVNPAVAIILGVLLLSEPFTIGTAIGFPLVILGSVLATSRNRTRGKKTAAINPEATTAVASSTPSQHP</sequence>
<gene>
    <name evidence="8" type="ORF">EH165_14025</name>
</gene>
<evidence type="ECO:0000256" key="3">
    <source>
        <dbReference type="ARBA" id="ARBA00022692"/>
    </source>
</evidence>
<comment type="similarity">
    <text evidence="2">Belongs to the EamA transporter family.</text>
</comment>